<dbReference type="InterPro" id="IPR000835">
    <property type="entry name" value="HTH_MarR-typ"/>
</dbReference>
<evidence type="ECO:0000313" key="4">
    <source>
        <dbReference type="Proteomes" id="UP001484097"/>
    </source>
</evidence>
<dbReference type="PROSITE" id="PS50995">
    <property type="entry name" value="HTH_MARR_2"/>
    <property type="match status" value="1"/>
</dbReference>
<gene>
    <name evidence="3" type="ORF">ABDK96_13935</name>
</gene>
<dbReference type="Proteomes" id="UP001484097">
    <property type="component" value="Unassembled WGS sequence"/>
</dbReference>
<dbReference type="RefSeq" id="WP_347921504.1">
    <property type="nucleotide sequence ID" value="NZ_JBDXMX010000006.1"/>
</dbReference>
<dbReference type="InterPro" id="IPR039422">
    <property type="entry name" value="MarR/SlyA-like"/>
</dbReference>
<evidence type="ECO:0000256" key="1">
    <source>
        <dbReference type="SAM" id="MobiDB-lite"/>
    </source>
</evidence>
<reference evidence="3 4" key="1">
    <citation type="submission" date="2024-05" db="EMBL/GenBank/DDBJ databases">
        <authorList>
            <person name="Yi C."/>
        </authorList>
    </citation>
    <scope>NUCLEOTIDE SEQUENCE [LARGE SCALE GENOMIC DNA]</scope>
    <source>
        <strain evidence="3 4">XS13</strain>
    </source>
</reference>
<feature type="compositionally biased region" description="Basic and acidic residues" evidence="1">
    <location>
        <begin position="1"/>
        <end position="11"/>
    </location>
</feature>
<dbReference type="PANTHER" id="PTHR33164:SF43">
    <property type="entry name" value="HTH-TYPE TRANSCRIPTIONAL REPRESSOR YETL"/>
    <property type="match status" value="1"/>
</dbReference>
<proteinExistence type="predicted"/>
<dbReference type="EMBL" id="JBDXMX010000006">
    <property type="protein sequence ID" value="MEO9248782.1"/>
    <property type="molecule type" value="Genomic_DNA"/>
</dbReference>
<dbReference type="InterPro" id="IPR036388">
    <property type="entry name" value="WH-like_DNA-bd_sf"/>
</dbReference>
<dbReference type="SUPFAM" id="SSF46785">
    <property type="entry name" value="Winged helix' DNA-binding domain"/>
    <property type="match status" value="1"/>
</dbReference>
<sequence length="138" mass="15222">MREVREAEQRRQASTQDSMGLGGKDLQALRYLIQEQSSDRLLRQKDLAHHLGLSNAAVSALIDRLVGAGHLRRISHPEDRRSVALEVTSATVERVRDSLGETHAGMLRAVEGLTPSEQGVVSTFLSDLVRALDSRRAD</sequence>
<keyword evidence="4" id="KW-1185">Reference proteome</keyword>
<dbReference type="Pfam" id="PF01047">
    <property type="entry name" value="MarR"/>
    <property type="match status" value="1"/>
</dbReference>
<accession>A0ABV0IKU4</accession>
<name>A0ABV0IKU4_9MICC</name>
<comment type="caution">
    <text evidence="3">The sequence shown here is derived from an EMBL/GenBank/DDBJ whole genome shotgun (WGS) entry which is preliminary data.</text>
</comment>
<dbReference type="PANTHER" id="PTHR33164">
    <property type="entry name" value="TRANSCRIPTIONAL REGULATOR, MARR FAMILY"/>
    <property type="match status" value="1"/>
</dbReference>
<protein>
    <submittedName>
        <fullName evidence="3">MarR family transcriptional regulator</fullName>
    </submittedName>
</protein>
<feature type="domain" description="HTH marR-type" evidence="2">
    <location>
        <begin position="1"/>
        <end position="130"/>
    </location>
</feature>
<dbReference type="Gene3D" id="1.10.10.10">
    <property type="entry name" value="Winged helix-like DNA-binding domain superfamily/Winged helix DNA-binding domain"/>
    <property type="match status" value="1"/>
</dbReference>
<evidence type="ECO:0000259" key="2">
    <source>
        <dbReference type="PROSITE" id="PS50995"/>
    </source>
</evidence>
<evidence type="ECO:0000313" key="3">
    <source>
        <dbReference type="EMBL" id="MEO9248782.1"/>
    </source>
</evidence>
<dbReference type="SMART" id="SM00347">
    <property type="entry name" value="HTH_MARR"/>
    <property type="match status" value="1"/>
</dbReference>
<feature type="region of interest" description="Disordered" evidence="1">
    <location>
        <begin position="1"/>
        <end position="21"/>
    </location>
</feature>
<dbReference type="InterPro" id="IPR036390">
    <property type="entry name" value="WH_DNA-bd_sf"/>
</dbReference>
<organism evidence="3 4">
    <name type="scientific">Citricoccus nitrophenolicus</name>
    <dbReference type="NCBI Taxonomy" id="863575"/>
    <lineage>
        <taxon>Bacteria</taxon>
        <taxon>Bacillati</taxon>
        <taxon>Actinomycetota</taxon>
        <taxon>Actinomycetes</taxon>
        <taxon>Micrococcales</taxon>
        <taxon>Micrococcaceae</taxon>
        <taxon>Citricoccus</taxon>
    </lineage>
</organism>